<dbReference type="InterPro" id="IPR001525">
    <property type="entry name" value="C5_MeTfrase"/>
</dbReference>
<dbReference type="Pfam" id="PF00145">
    <property type="entry name" value="DNA_methylase"/>
    <property type="match status" value="1"/>
</dbReference>
<dbReference type="PANTHER" id="PTHR46098:SF1">
    <property type="entry name" value="TRNA (CYTOSINE(38)-C(5))-METHYLTRANSFERASE"/>
    <property type="match status" value="1"/>
</dbReference>
<gene>
    <name evidence="7" type="ORF">CCMP2556_LOCUS30764</name>
</gene>
<evidence type="ECO:0000256" key="5">
    <source>
        <dbReference type="RuleBase" id="RU000416"/>
    </source>
</evidence>
<dbReference type="PROSITE" id="PS51679">
    <property type="entry name" value="SAM_MT_C5"/>
    <property type="match status" value="1"/>
</dbReference>
<dbReference type="CDD" id="cd00315">
    <property type="entry name" value="Cyt_C5_DNA_methylase"/>
    <property type="match status" value="1"/>
</dbReference>
<proteinExistence type="inferred from homology"/>
<evidence type="ECO:0000313" key="7">
    <source>
        <dbReference type="EMBL" id="CAK9062569.1"/>
    </source>
</evidence>
<keyword evidence="2 4" id="KW-0808">Transferase</keyword>
<dbReference type="InterPro" id="IPR050750">
    <property type="entry name" value="C5-MTase"/>
</dbReference>
<keyword evidence="3 4" id="KW-0949">S-adenosyl-L-methionine</keyword>
<name>A0ABP0NIH7_9DINO</name>
<dbReference type="Proteomes" id="UP001642484">
    <property type="component" value="Unassembled WGS sequence"/>
</dbReference>
<feature type="active site" evidence="4">
    <location>
        <position position="205"/>
    </location>
</feature>
<organism evidence="7 8">
    <name type="scientific">Durusdinium trenchii</name>
    <dbReference type="NCBI Taxonomy" id="1381693"/>
    <lineage>
        <taxon>Eukaryota</taxon>
        <taxon>Sar</taxon>
        <taxon>Alveolata</taxon>
        <taxon>Dinophyceae</taxon>
        <taxon>Suessiales</taxon>
        <taxon>Symbiodiniaceae</taxon>
        <taxon>Durusdinium</taxon>
    </lineage>
</organism>
<reference evidence="7 8" key="1">
    <citation type="submission" date="2024-02" db="EMBL/GenBank/DDBJ databases">
        <authorList>
            <person name="Chen Y."/>
            <person name="Shah S."/>
            <person name="Dougan E. K."/>
            <person name="Thang M."/>
            <person name="Chan C."/>
        </authorList>
    </citation>
    <scope>NUCLEOTIDE SEQUENCE [LARGE SCALE GENOMIC DNA]</scope>
</reference>
<dbReference type="SUPFAM" id="SSF53335">
    <property type="entry name" value="S-adenosyl-L-methionine-dependent methyltransferases"/>
    <property type="match status" value="1"/>
</dbReference>
<dbReference type="EMBL" id="CAXAMN010021707">
    <property type="protein sequence ID" value="CAK9062569.1"/>
    <property type="molecule type" value="Genomic_DNA"/>
</dbReference>
<evidence type="ECO:0000256" key="1">
    <source>
        <dbReference type="ARBA" id="ARBA00022603"/>
    </source>
</evidence>
<evidence type="ECO:0000256" key="3">
    <source>
        <dbReference type="ARBA" id="ARBA00022691"/>
    </source>
</evidence>
<dbReference type="InterPro" id="IPR029063">
    <property type="entry name" value="SAM-dependent_MTases_sf"/>
</dbReference>
<comment type="caution">
    <text evidence="7">The sequence shown here is derived from an EMBL/GenBank/DDBJ whole genome shotgun (WGS) entry which is preliminary data.</text>
</comment>
<keyword evidence="8" id="KW-1185">Reference proteome</keyword>
<evidence type="ECO:0000256" key="2">
    <source>
        <dbReference type="ARBA" id="ARBA00022679"/>
    </source>
</evidence>
<dbReference type="PANTHER" id="PTHR46098">
    <property type="entry name" value="TRNA (CYTOSINE(38)-C(5))-METHYLTRANSFERASE"/>
    <property type="match status" value="1"/>
</dbReference>
<dbReference type="NCBIfam" id="TIGR00675">
    <property type="entry name" value="dcm"/>
    <property type="match status" value="1"/>
</dbReference>
<sequence length="462" mass="51171">MDQNHPFGGSHCKKPRRDTSISDVDGPLWLPRNGCPVGALLCDIPRLQEVLKALAAEKPNLARPKAVKDYNGRKAVHLTIEGATLLCFGQAPEAINKLLREGSVEFLPGLRLGAQRCRGPARSAEKALASNSSCFAFVELFAGIGGFRWALEALGGQCVFASEIDVDCQDAYAANFGSEDLYGDITAVDAKVVPSHELLTAGFPCQPFTRRGERLGFEDARGELFFEVLRILHSCKPKAFLLENVWNMQFLDGGHWDADPQKCVFGEVYKKVISCLEDVGYEVQSKQINSDGWVPQKRERLYFVGFRRGLPLAKDFQWPEPPANGRSLEEVLESAEMAQCCELTEAQWRAVQKSSTWLSGGAPLRFAQLEGKARTLTSSYKASFACTAELVSDPQLERPRFFTRRECARLMGFPDKCLLGNEHSENRAYHQLGNAVCPPVIKAIAEAILHSLGILPMVHRKQ</sequence>
<accession>A0ABP0NIH7</accession>
<evidence type="ECO:0000256" key="6">
    <source>
        <dbReference type="SAM" id="MobiDB-lite"/>
    </source>
</evidence>
<evidence type="ECO:0000256" key="4">
    <source>
        <dbReference type="PROSITE-ProRule" id="PRU01016"/>
    </source>
</evidence>
<protein>
    <recommendedName>
        <fullName evidence="9">DNA (cytosine-5-)-methyltransferase</fullName>
    </recommendedName>
</protein>
<evidence type="ECO:0008006" key="9">
    <source>
        <dbReference type="Google" id="ProtNLM"/>
    </source>
</evidence>
<dbReference type="Gene3D" id="3.90.120.10">
    <property type="entry name" value="DNA Methylase, subunit A, domain 2"/>
    <property type="match status" value="1"/>
</dbReference>
<comment type="similarity">
    <text evidence="4 5">Belongs to the class I-like SAM-binding methyltransferase superfamily. C5-methyltransferase family.</text>
</comment>
<dbReference type="Gene3D" id="3.40.50.150">
    <property type="entry name" value="Vaccinia Virus protein VP39"/>
    <property type="match status" value="1"/>
</dbReference>
<feature type="region of interest" description="Disordered" evidence="6">
    <location>
        <begin position="1"/>
        <end position="20"/>
    </location>
</feature>
<keyword evidence="1 4" id="KW-0489">Methyltransferase</keyword>
<dbReference type="PRINTS" id="PR00105">
    <property type="entry name" value="C5METTRFRASE"/>
</dbReference>
<evidence type="ECO:0000313" key="8">
    <source>
        <dbReference type="Proteomes" id="UP001642484"/>
    </source>
</evidence>